<name>A0A183G5M7_HELPZ</name>
<accession>A0A3P8A2S0</accession>
<evidence type="ECO:0000313" key="3">
    <source>
        <dbReference type="WBParaSite" id="HPBE_0001694301-mRNA-1"/>
    </source>
</evidence>
<sequence>MIPIDTVPRGLSFVVLDNTPPIVSSPAAVLSPPFSLARNAPSLSRGNALRHLCDPPLSEAAFIKMLAPYMRPKRQ</sequence>
<reference evidence="3" key="2">
    <citation type="submission" date="2019-09" db="UniProtKB">
        <authorList>
            <consortium name="WormBaseParasite"/>
        </authorList>
    </citation>
    <scope>IDENTIFICATION</scope>
</reference>
<accession>A0A183G5M7</accession>
<gene>
    <name evidence="1" type="ORF">HPBE_LOCUS16942</name>
</gene>
<protein>
    <submittedName>
        <fullName evidence="1 3">Uncharacterized protein</fullName>
    </submittedName>
</protein>
<dbReference type="WBParaSite" id="HPBE_0001694301-mRNA-1">
    <property type="protein sequence ID" value="HPBE_0001694301-mRNA-1"/>
    <property type="gene ID" value="HPBE_0001694301"/>
</dbReference>
<dbReference type="Proteomes" id="UP000050761">
    <property type="component" value="Unassembled WGS sequence"/>
</dbReference>
<proteinExistence type="predicted"/>
<keyword evidence="2" id="KW-1185">Reference proteome</keyword>
<evidence type="ECO:0000313" key="2">
    <source>
        <dbReference type="Proteomes" id="UP000050761"/>
    </source>
</evidence>
<evidence type="ECO:0000313" key="1">
    <source>
        <dbReference type="EMBL" id="VDP07472.1"/>
    </source>
</evidence>
<reference evidence="1 2" key="1">
    <citation type="submission" date="2018-11" db="EMBL/GenBank/DDBJ databases">
        <authorList>
            <consortium name="Pathogen Informatics"/>
        </authorList>
    </citation>
    <scope>NUCLEOTIDE SEQUENCE [LARGE SCALE GENOMIC DNA]</scope>
</reference>
<dbReference type="EMBL" id="UZAH01029698">
    <property type="protein sequence ID" value="VDP07472.1"/>
    <property type="molecule type" value="Genomic_DNA"/>
</dbReference>
<organism evidence="2 3">
    <name type="scientific">Heligmosomoides polygyrus</name>
    <name type="common">Parasitic roundworm</name>
    <dbReference type="NCBI Taxonomy" id="6339"/>
    <lineage>
        <taxon>Eukaryota</taxon>
        <taxon>Metazoa</taxon>
        <taxon>Ecdysozoa</taxon>
        <taxon>Nematoda</taxon>
        <taxon>Chromadorea</taxon>
        <taxon>Rhabditida</taxon>
        <taxon>Rhabditina</taxon>
        <taxon>Rhabditomorpha</taxon>
        <taxon>Strongyloidea</taxon>
        <taxon>Heligmosomidae</taxon>
        <taxon>Heligmosomoides</taxon>
    </lineage>
</organism>
<dbReference type="AlphaFoldDB" id="A0A183G5M7"/>